<evidence type="ECO:0000256" key="1">
    <source>
        <dbReference type="SAM" id="SignalP"/>
    </source>
</evidence>
<proteinExistence type="predicted"/>
<evidence type="ECO:0000313" key="2">
    <source>
        <dbReference type="EMBL" id="MFC4713453.1"/>
    </source>
</evidence>
<feature type="chain" id="PRO_5045220334" description="Lipoprotein" evidence="1">
    <location>
        <begin position="25"/>
        <end position="174"/>
    </location>
</feature>
<accession>A0ABV9MEB6</accession>
<dbReference type="EMBL" id="JBHSGL010000005">
    <property type="protein sequence ID" value="MFC4713453.1"/>
    <property type="molecule type" value="Genomic_DNA"/>
</dbReference>
<keyword evidence="1" id="KW-0732">Signal</keyword>
<dbReference type="PROSITE" id="PS51257">
    <property type="entry name" value="PROKAR_LIPOPROTEIN"/>
    <property type="match status" value="1"/>
</dbReference>
<sequence>MNKAKQIGIALWLVGLLLSSGCSSQPVFPPYDGEVLKIAVLGTTPDVREDHIDLLEISFDEFSPDKLAQFDAVFIMRDKLSEAAESQYASVYPESHVPFFFMESNTDAYPFTDPELDYDDAREIPYHNYYATSFLETPDGEQRFSRYSLHNDEMTEQNVKALYSDIFGIIESGM</sequence>
<reference evidence="3" key="1">
    <citation type="journal article" date="2019" name="Int. J. Syst. Evol. Microbiol.">
        <title>The Global Catalogue of Microorganisms (GCM) 10K type strain sequencing project: providing services to taxonomists for standard genome sequencing and annotation.</title>
        <authorList>
            <consortium name="The Broad Institute Genomics Platform"/>
            <consortium name="The Broad Institute Genome Sequencing Center for Infectious Disease"/>
            <person name="Wu L."/>
            <person name="Ma J."/>
        </authorList>
    </citation>
    <scope>NUCLEOTIDE SEQUENCE [LARGE SCALE GENOMIC DNA]</scope>
    <source>
        <strain evidence="3">CGMCC 1.12151</strain>
    </source>
</reference>
<organism evidence="2 3">
    <name type="scientific">Planococcus dechangensis</name>
    <dbReference type="NCBI Taxonomy" id="1176255"/>
    <lineage>
        <taxon>Bacteria</taxon>
        <taxon>Bacillati</taxon>
        <taxon>Bacillota</taxon>
        <taxon>Bacilli</taxon>
        <taxon>Bacillales</taxon>
        <taxon>Caryophanaceae</taxon>
        <taxon>Planococcus</taxon>
    </lineage>
</organism>
<evidence type="ECO:0008006" key="4">
    <source>
        <dbReference type="Google" id="ProtNLM"/>
    </source>
</evidence>
<comment type="caution">
    <text evidence="2">The sequence shown here is derived from an EMBL/GenBank/DDBJ whole genome shotgun (WGS) entry which is preliminary data.</text>
</comment>
<evidence type="ECO:0000313" key="3">
    <source>
        <dbReference type="Proteomes" id="UP001595932"/>
    </source>
</evidence>
<protein>
    <recommendedName>
        <fullName evidence="4">Lipoprotein</fullName>
    </recommendedName>
</protein>
<dbReference type="Proteomes" id="UP001595932">
    <property type="component" value="Unassembled WGS sequence"/>
</dbReference>
<gene>
    <name evidence="2" type="ORF">ACFO5U_11290</name>
</gene>
<keyword evidence="3" id="KW-1185">Reference proteome</keyword>
<feature type="signal peptide" evidence="1">
    <location>
        <begin position="1"/>
        <end position="24"/>
    </location>
</feature>
<name>A0ABV9MEB6_9BACL</name>
<dbReference type="RefSeq" id="WP_377279163.1">
    <property type="nucleotide sequence ID" value="NZ_JBHSGL010000005.1"/>
</dbReference>